<protein>
    <submittedName>
        <fullName evidence="1">Uncharacterized protein</fullName>
    </submittedName>
</protein>
<reference evidence="1 2" key="2">
    <citation type="submission" date="2017-10" db="EMBL/GenBank/DDBJ databases">
        <title>Extensive intraspecific genome diversity in a model arbuscular mycorrhizal fungus.</title>
        <authorList>
            <person name="Chen E.C.H."/>
            <person name="Morin E."/>
            <person name="Baudet D."/>
            <person name="Noel J."/>
            <person name="Ndikumana S."/>
            <person name="Charron P."/>
            <person name="St-Onge C."/>
            <person name="Giorgi J."/>
            <person name="Grigoriev I.V."/>
            <person name="Roux C."/>
            <person name="Martin F.M."/>
            <person name="Corradi N."/>
        </authorList>
    </citation>
    <scope>NUCLEOTIDE SEQUENCE [LARGE SCALE GENOMIC DNA]</scope>
    <source>
        <strain evidence="1 2">C2</strain>
    </source>
</reference>
<dbReference type="VEuPathDB" id="FungiDB:RhiirFUN_000841"/>
<sequence>MKVTDVIWKNKILNSEKLDDLFMYNFRKEFDWQSTFEFVNNEFTIDEIVQESIYKFEKRLEDDNKNDEIKILRNYNFNLRTPFDNIERKKSNMGDT</sequence>
<organism evidence="1 2">
    <name type="scientific">Rhizophagus irregularis</name>
    <dbReference type="NCBI Taxonomy" id="588596"/>
    <lineage>
        <taxon>Eukaryota</taxon>
        <taxon>Fungi</taxon>
        <taxon>Fungi incertae sedis</taxon>
        <taxon>Mucoromycota</taxon>
        <taxon>Glomeromycotina</taxon>
        <taxon>Glomeromycetes</taxon>
        <taxon>Glomerales</taxon>
        <taxon>Glomeraceae</taxon>
        <taxon>Rhizophagus</taxon>
    </lineage>
</organism>
<gene>
    <name evidence="1" type="ORF">RhiirC2_857472</name>
</gene>
<accession>A0A2N1MC21</accession>
<proteinExistence type="predicted"/>
<dbReference type="VEuPathDB" id="FungiDB:RhiirA1_541187"/>
<reference evidence="1 2" key="1">
    <citation type="submission" date="2016-04" db="EMBL/GenBank/DDBJ databases">
        <title>Genome analyses suggest a sexual origin of heterokaryosis in a supposedly ancient asexual fungus.</title>
        <authorList>
            <person name="Ropars J."/>
            <person name="Sedzielewska K."/>
            <person name="Noel J."/>
            <person name="Charron P."/>
            <person name="Farinelli L."/>
            <person name="Marton T."/>
            <person name="Kruger M."/>
            <person name="Pelin A."/>
            <person name="Brachmann A."/>
            <person name="Corradi N."/>
        </authorList>
    </citation>
    <scope>NUCLEOTIDE SEQUENCE [LARGE SCALE GENOMIC DNA]</scope>
    <source>
        <strain evidence="1 2">C2</strain>
    </source>
</reference>
<dbReference type="Proteomes" id="UP000233469">
    <property type="component" value="Unassembled WGS sequence"/>
</dbReference>
<dbReference type="EMBL" id="LLXL01003178">
    <property type="protein sequence ID" value="PKK59186.1"/>
    <property type="molecule type" value="Genomic_DNA"/>
</dbReference>
<comment type="caution">
    <text evidence="1">The sequence shown here is derived from an EMBL/GenBank/DDBJ whole genome shotgun (WGS) entry which is preliminary data.</text>
</comment>
<evidence type="ECO:0000313" key="2">
    <source>
        <dbReference type="Proteomes" id="UP000233469"/>
    </source>
</evidence>
<evidence type="ECO:0000313" key="1">
    <source>
        <dbReference type="EMBL" id="PKK59186.1"/>
    </source>
</evidence>
<name>A0A2N1MC21_9GLOM</name>
<dbReference type="AlphaFoldDB" id="A0A2N1MC21"/>